<dbReference type="SUPFAM" id="SSF54001">
    <property type="entry name" value="Cysteine proteinases"/>
    <property type="match status" value="1"/>
</dbReference>
<comment type="caution">
    <text evidence="6">The sequence shown here is derived from an EMBL/GenBank/DDBJ whole genome shotgun (WGS) entry which is preliminary data.</text>
</comment>
<evidence type="ECO:0000256" key="4">
    <source>
        <dbReference type="SAM" id="MobiDB-lite"/>
    </source>
</evidence>
<organism evidence="6 7">
    <name type="scientific">Cyclotella atomus</name>
    <dbReference type="NCBI Taxonomy" id="382360"/>
    <lineage>
        <taxon>Eukaryota</taxon>
        <taxon>Sar</taxon>
        <taxon>Stramenopiles</taxon>
        <taxon>Ochrophyta</taxon>
        <taxon>Bacillariophyta</taxon>
        <taxon>Coscinodiscophyceae</taxon>
        <taxon>Thalassiosirophycidae</taxon>
        <taxon>Stephanodiscales</taxon>
        <taxon>Stephanodiscaceae</taxon>
        <taxon>Cyclotella</taxon>
    </lineage>
</organism>
<feature type="compositionally biased region" description="Basic and acidic residues" evidence="4">
    <location>
        <begin position="118"/>
        <end position="129"/>
    </location>
</feature>
<keyword evidence="2 3" id="KW-0378">Hydrolase</keyword>
<feature type="compositionally biased region" description="Low complexity" evidence="4">
    <location>
        <begin position="932"/>
        <end position="941"/>
    </location>
</feature>
<evidence type="ECO:0000313" key="7">
    <source>
        <dbReference type="Proteomes" id="UP001530400"/>
    </source>
</evidence>
<dbReference type="Pfam" id="PF02338">
    <property type="entry name" value="OTU"/>
    <property type="match status" value="1"/>
</dbReference>
<feature type="compositionally biased region" description="Basic residues" evidence="4">
    <location>
        <begin position="730"/>
        <end position="742"/>
    </location>
</feature>
<feature type="compositionally biased region" description="Basic and acidic residues" evidence="4">
    <location>
        <begin position="315"/>
        <end position="327"/>
    </location>
</feature>
<evidence type="ECO:0000256" key="1">
    <source>
        <dbReference type="ARBA" id="ARBA00000707"/>
    </source>
</evidence>
<dbReference type="InterPro" id="IPR003323">
    <property type="entry name" value="OTU_dom"/>
</dbReference>
<feature type="compositionally biased region" description="Basic residues" evidence="4">
    <location>
        <begin position="27"/>
        <end position="40"/>
    </location>
</feature>
<feature type="region of interest" description="Disordered" evidence="4">
    <location>
        <begin position="1"/>
        <end position="180"/>
    </location>
</feature>
<gene>
    <name evidence="6" type="ORF">ACHAWO_011453</name>
</gene>
<feature type="compositionally biased region" description="Basic and acidic residues" evidence="4">
    <location>
        <begin position="743"/>
        <end position="753"/>
    </location>
</feature>
<dbReference type="CDD" id="cd22744">
    <property type="entry name" value="OTU"/>
    <property type="match status" value="1"/>
</dbReference>
<sequence>MPPHKGKASLTDSERFSSDGSNDSFNVKKRLHIPSSRRRVSAAVGDSLHSSIKSKSFHEPSSSGHRATSRKSTSFCEDRSSSYSKVKNKSFDERNASAGRQDSCTQKRPVRKYIQESSIKEEEPRRRYVQESSGAAPSSSSARQVKDRRQSSSLRSSKTKPSDSKSDESKRATSKEEDLTADLAILVAENKALEAERATIEKYKRMYEAILQDPGNAFLFEGSVCGNESTGGSKKSASGEEDTFDAALNVEELIEGLKLKNLLHDSSTSNAVGSSESVSILSEIRSGDHAATALERYRPKSNRAVGRGNEMTATKSRDMDVKSRKSQCDNGEQTARRPSSGKREVLNSKSSEGRPTRSDSKSNALDSSNRSDDSQELRIQRRPRSGSKSGSGALSSSMKSKSGLDISDRSHDEQQRRPRSGSKGGLSSSMRSSKSATIDNSNHSEDSQALVPHRRSRSKSSALDTSDRSDERHQRRKSRRQTQEPLTSSGTSHKSRQQEDKDCVSVKSNTSTGSRFSFTSNADRSVADESDYDNMTDVEDDVVPDLNSSYEKKEKKGLFRTMKKFGKKVSKALNGGSGVKKYKVGEVARYNIGKIRDSLESFDPQDPTVEVVIVAVHIDAVLEIPYYTIQLPDGSRKQTNMENLIPLEDYNNGTRPYARIKEKRSSSRRRSSRRDEEDDDRSVSSSRSNRSTRSTQSNRSTKSSSSRRSSRQTDYNESPERDDWSVHSSSSRHRSSSRSGHKKDKDYRPRVDSMRGGGMALPDKGANLKRADKSIVKDNGDSDEEPVIIKLTSRNSVGSSFALDAAVAAAVGVRRSSAVSSSRSCCGASAASNSYNKSYSSLSVNQNSCSSKPPVVVELSPKKTKPPTVVELSPSKKSPATVELSPTKKSKKRDVVQLSPTKKSPTKPVVVVEMTRKIRHANTMDDATVRVSRSGSSSQQKQRSRSTGPPKQNSYPKGTCSKCDGCHKAIDCPIYLKDREKHKDSWRYYGEDKKKRMGEDGGNKHVRANRIKQPADGSCLFHSLVYCFNSMKKDGRISSSASVSSSSTSVSSCVPPPLTASHLRKKIARFIAANPNLNIADDPLKEWVLWDSGQTVEDYAAAMAVGGWGGGIEVVACSQILRLNIHIYEKDPKSTDFVRISCFNHESKTDKTLHLLYHGRNHYDALQLK</sequence>
<evidence type="ECO:0000259" key="5">
    <source>
        <dbReference type="PROSITE" id="PS50802"/>
    </source>
</evidence>
<dbReference type="GO" id="GO:0005737">
    <property type="term" value="C:cytoplasm"/>
    <property type="evidence" value="ECO:0007669"/>
    <property type="project" value="UniProtKB-SubCell"/>
</dbReference>
<proteinExistence type="predicted"/>
<keyword evidence="3" id="KW-0833">Ubl conjugation pathway</keyword>
<comment type="function">
    <text evidence="3">Hydrolase that can remove conjugated ubiquitin from proteins and may therefore play an important regulatory role at the level of protein turnover by preventing degradation.</text>
</comment>
<feature type="region of interest" description="Disordered" evidence="4">
    <location>
        <begin position="296"/>
        <end position="547"/>
    </location>
</feature>
<feature type="compositionally biased region" description="Low complexity" evidence="4">
    <location>
        <begin position="425"/>
        <end position="435"/>
    </location>
</feature>
<protein>
    <recommendedName>
        <fullName evidence="3">Ubiquitin thioesterase OTU</fullName>
        <ecNumber evidence="3">3.4.19.12</ecNumber>
    </recommendedName>
</protein>
<feature type="compositionally biased region" description="Basic and acidic residues" evidence="4">
    <location>
        <begin position="369"/>
        <end position="379"/>
    </location>
</feature>
<evidence type="ECO:0000256" key="3">
    <source>
        <dbReference type="RuleBase" id="RU367104"/>
    </source>
</evidence>
<dbReference type="PANTHER" id="PTHR13312">
    <property type="entry name" value="HIV-INDUCED PROTEIN-7-LIKE PROTEASE"/>
    <property type="match status" value="1"/>
</dbReference>
<feature type="compositionally biased region" description="Polar residues" evidence="4">
    <location>
        <begin position="947"/>
        <end position="956"/>
    </location>
</feature>
<dbReference type="EMBL" id="JALLPJ020000400">
    <property type="protein sequence ID" value="KAL3793259.1"/>
    <property type="molecule type" value="Genomic_DNA"/>
</dbReference>
<feature type="compositionally biased region" description="Basic and acidic residues" evidence="4">
    <location>
        <begin position="406"/>
        <end position="416"/>
    </location>
</feature>
<keyword evidence="3" id="KW-0963">Cytoplasm</keyword>
<feature type="domain" description="OTU" evidence="5">
    <location>
        <begin position="1008"/>
        <end position="1169"/>
    </location>
</feature>
<feature type="compositionally biased region" description="Acidic residues" evidence="4">
    <location>
        <begin position="528"/>
        <end position="543"/>
    </location>
</feature>
<accession>A0ABD3Q071</accession>
<evidence type="ECO:0000256" key="2">
    <source>
        <dbReference type="ARBA" id="ARBA00022801"/>
    </source>
</evidence>
<dbReference type="InterPro" id="IPR038765">
    <property type="entry name" value="Papain-like_cys_pep_sf"/>
</dbReference>
<dbReference type="PROSITE" id="PS50802">
    <property type="entry name" value="OTU"/>
    <property type="match status" value="1"/>
</dbReference>
<feature type="compositionally biased region" description="Basic and acidic residues" evidence="4">
    <location>
        <begin position="769"/>
        <end position="780"/>
    </location>
</feature>
<feature type="region of interest" description="Disordered" evidence="4">
    <location>
        <begin position="645"/>
        <end position="781"/>
    </location>
</feature>
<feature type="compositionally biased region" description="Basic and acidic residues" evidence="4">
    <location>
        <begin position="341"/>
        <end position="360"/>
    </location>
</feature>
<dbReference type="Gene3D" id="3.90.70.80">
    <property type="match status" value="1"/>
</dbReference>
<feature type="region of interest" description="Disordered" evidence="4">
    <location>
        <begin position="844"/>
        <end position="958"/>
    </location>
</feature>
<comment type="subcellular location">
    <subcellularLocation>
        <location evidence="3">Cytoplasm</location>
    </subcellularLocation>
</comment>
<feature type="compositionally biased region" description="Low complexity" evidence="4">
    <location>
        <begin position="386"/>
        <end position="403"/>
    </location>
</feature>
<feature type="compositionally biased region" description="Low complexity" evidence="4">
    <location>
        <begin position="132"/>
        <end position="142"/>
    </location>
</feature>
<feature type="compositionally biased region" description="Low complexity" evidence="4">
    <location>
        <begin position="683"/>
        <end position="707"/>
    </location>
</feature>
<name>A0ABD3Q071_9STRA</name>
<feature type="compositionally biased region" description="Polar residues" evidence="4">
    <location>
        <begin position="483"/>
        <end position="492"/>
    </location>
</feature>
<dbReference type="GO" id="GO:0004843">
    <property type="term" value="F:cysteine-type deubiquitinase activity"/>
    <property type="evidence" value="ECO:0007669"/>
    <property type="project" value="UniProtKB-UniRule"/>
</dbReference>
<reference evidence="6 7" key="1">
    <citation type="submission" date="2024-10" db="EMBL/GenBank/DDBJ databases">
        <title>Updated reference genomes for cyclostephanoid diatoms.</title>
        <authorList>
            <person name="Roberts W.R."/>
            <person name="Alverson A.J."/>
        </authorList>
    </citation>
    <scope>NUCLEOTIDE SEQUENCE [LARGE SCALE GENOMIC DNA]</scope>
    <source>
        <strain evidence="6 7">AJA010-31</strain>
    </source>
</reference>
<keyword evidence="3" id="KW-0645">Protease</keyword>
<dbReference type="Proteomes" id="UP001530400">
    <property type="component" value="Unassembled WGS sequence"/>
</dbReference>
<dbReference type="AlphaFoldDB" id="A0ABD3Q071"/>
<dbReference type="PANTHER" id="PTHR13312:SF0">
    <property type="entry name" value="UBIQUITIN THIOESTERASE OTU1"/>
    <property type="match status" value="1"/>
</dbReference>
<feature type="compositionally biased region" description="Polar residues" evidence="4">
    <location>
        <begin position="328"/>
        <end position="337"/>
    </location>
</feature>
<evidence type="ECO:0000313" key="6">
    <source>
        <dbReference type="EMBL" id="KAL3793259.1"/>
    </source>
</evidence>
<dbReference type="EC" id="3.4.19.12" evidence="3"/>
<keyword evidence="3" id="KW-0788">Thiol protease</keyword>
<feature type="compositionally biased region" description="Polar residues" evidence="4">
    <location>
        <begin position="48"/>
        <end position="85"/>
    </location>
</feature>
<feature type="compositionally biased region" description="Polar residues" evidence="4">
    <location>
        <begin position="506"/>
        <end position="523"/>
    </location>
</feature>
<comment type="catalytic activity">
    <reaction evidence="1 3">
        <text>Thiol-dependent hydrolysis of ester, thioester, amide, peptide and isopeptide bonds formed by the C-terminal Gly of ubiquitin (a 76-residue protein attached to proteins as an intracellular targeting signal).</text>
        <dbReference type="EC" id="3.4.19.12"/>
    </reaction>
</comment>
<feature type="compositionally biased region" description="Basic and acidic residues" evidence="4">
    <location>
        <begin position="160"/>
        <end position="178"/>
    </location>
</feature>
<feature type="compositionally biased region" description="Low complexity" evidence="4">
    <location>
        <begin position="899"/>
        <end position="912"/>
    </location>
</feature>
<keyword evidence="7" id="KW-1185">Reference proteome</keyword>